<evidence type="ECO:0000313" key="1">
    <source>
        <dbReference type="EMBL" id="MPC53160.1"/>
    </source>
</evidence>
<protein>
    <submittedName>
        <fullName evidence="1">Uncharacterized protein</fullName>
    </submittedName>
</protein>
<name>A0A5B7FZD1_PORTR</name>
<keyword evidence="2" id="KW-1185">Reference proteome</keyword>
<dbReference type="EMBL" id="VSRR010011421">
    <property type="protein sequence ID" value="MPC53160.1"/>
    <property type="molecule type" value="Genomic_DNA"/>
</dbReference>
<accession>A0A5B7FZD1</accession>
<gene>
    <name evidence="1" type="ORF">E2C01_047046</name>
</gene>
<dbReference type="Proteomes" id="UP000324222">
    <property type="component" value="Unassembled WGS sequence"/>
</dbReference>
<evidence type="ECO:0000313" key="2">
    <source>
        <dbReference type="Proteomes" id="UP000324222"/>
    </source>
</evidence>
<sequence>MMDWTSDAPSDLYSPSLPHATHVFPPLCILPTWYLHPLDLIHSSLSCTYVLASPITALRPCKNTLALNPFKPCSIFTSTVDLSHLLFRTYSFTLPASSFLPRIHVKTPTPSTRPSEHLHLYDSLSL</sequence>
<dbReference type="AlphaFoldDB" id="A0A5B7FZD1"/>
<comment type="caution">
    <text evidence="1">The sequence shown here is derived from an EMBL/GenBank/DDBJ whole genome shotgun (WGS) entry which is preliminary data.</text>
</comment>
<organism evidence="1 2">
    <name type="scientific">Portunus trituberculatus</name>
    <name type="common">Swimming crab</name>
    <name type="synonym">Neptunus trituberculatus</name>
    <dbReference type="NCBI Taxonomy" id="210409"/>
    <lineage>
        <taxon>Eukaryota</taxon>
        <taxon>Metazoa</taxon>
        <taxon>Ecdysozoa</taxon>
        <taxon>Arthropoda</taxon>
        <taxon>Crustacea</taxon>
        <taxon>Multicrustacea</taxon>
        <taxon>Malacostraca</taxon>
        <taxon>Eumalacostraca</taxon>
        <taxon>Eucarida</taxon>
        <taxon>Decapoda</taxon>
        <taxon>Pleocyemata</taxon>
        <taxon>Brachyura</taxon>
        <taxon>Eubrachyura</taxon>
        <taxon>Portunoidea</taxon>
        <taxon>Portunidae</taxon>
        <taxon>Portuninae</taxon>
        <taxon>Portunus</taxon>
    </lineage>
</organism>
<proteinExistence type="predicted"/>
<reference evidence="1 2" key="1">
    <citation type="submission" date="2019-05" db="EMBL/GenBank/DDBJ databases">
        <title>Another draft genome of Portunus trituberculatus and its Hox gene families provides insights of decapod evolution.</title>
        <authorList>
            <person name="Jeong J.-H."/>
            <person name="Song I."/>
            <person name="Kim S."/>
            <person name="Choi T."/>
            <person name="Kim D."/>
            <person name="Ryu S."/>
            <person name="Kim W."/>
        </authorList>
    </citation>
    <scope>NUCLEOTIDE SEQUENCE [LARGE SCALE GENOMIC DNA]</scope>
    <source>
        <tissue evidence="1">Muscle</tissue>
    </source>
</reference>